<feature type="transmembrane region" description="Helical" evidence="6">
    <location>
        <begin position="400"/>
        <end position="420"/>
    </location>
</feature>
<evidence type="ECO:0000256" key="4">
    <source>
        <dbReference type="ARBA" id="ARBA00022989"/>
    </source>
</evidence>
<protein>
    <submittedName>
        <fullName evidence="8">Type II secretion system protein</fullName>
    </submittedName>
</protein>
<proteinExistence type="predicted"/>
<dbReference type="OrthoDB" id="12374at2157"/>
<feature type="transmembrane region" description="Helical" evidence="6">
    <location>
        <begin position="44"/>
        <end position="64"/>
    </location>
</feature>
<dbReference type="STRING" id="456442.Mboo_2354"/>
<dbReference type="Proteomes" id="UP000002408">
    <property type="component" value="Chromosome"/>
</dbReference>
<evidence type="ECO:0000256" key="6">
    <source>
        <dbReference type="SAM" id="Phobius"/>
    </source>
</evidence>
<dbReference type="RefSeq" id="WP_012107929.1">
    <property type="nucleotide sequence ID" value="NC_009712.1"/>
</dbReference>
<gene>
    <name evidence="8" type="ordered locus">Mboo_2354</name>
</gene>
<evidence type="ECO:0000256" key="2">
    <source>
        <dbReference type="ARBA" id="ARBA00022475"/>
    </source>
</evidence>
<dbReference type="eggNOG" id="arCOG01808">
    <property type="taxonomic scope" value="Archaea"/>
</dbReference>
<evidence type="ECO:0000256" key="3">
    <source>
        <dbReference type="ARBA" id="ARBA00022692"/>
    </source>
</evidence>
<dbReference type="AlphaFoldDB" id="A7IAV7"/>
<feature type="domain" description="Type II secretion system protein GspF" evidence="7">
    <location>
        <begin position="138"/>
        <end position="265"/>
    </location>
</feature>
<evidence type="ECO:0000313" key="8">
    <source>
        <dbReference type="EMBL" id="ABS56868.1"/>
    </source>
</evidence>
<evidence type="ECO:0000256" key="5">
    <source>
        <dbReference type="ARBA" id="ARBA00023136"/>
    </source>
</evidence>
<feature type="transmembrane region" description="Helical" evidence="6">
    <location>
        <begin position="538"/>
        <end position="559"/>
    </location>
</feature>
<dbReference type="KEGG" id="mbn:Mboo_2354"/>
<dbReference type="PANTHER" id="PTHR35402">
    <property type="entry name" value="INTEGRAL MEMBRANE PROTEIN-RELATED"/>
    <property type="match status" value="1"/>
</dbReference>
<feature type="transmembrane region" description="Helical" evidence="6">
    <location>
        <begin position="84"/>
        <end position="115"/>
    </location>
</feature>
<keyword evidence="2" id="KW-1003">Cell membrane</keyword>
<organism evidence="8 9">
    <name type="scientific">Methanoregula boonei (strain DSM 21154 / JCM 14090 / 6A8)</name>
    <dbReference type="NCBI Taxonomy" id="456442"/>
    <lineage>
        <taxon>Archaea</taxon>
        <taxon>Methanobacteriati</taxon>
        <taxon>Methanobacteriota</taxon>
        <taxon>Stenosarchaea group</taxon>
        <taxon>Methanomicrobia</taxon>
        <taxon>Methanomicrobiales</taxon>
        <taxon>Methanoregulaceae</taxon>
        <taxon>Methanoregula</taxon>
    </lineage>
</organism>
<dbReference type="EMBL" id="CP000780">
    <property type="protein sequence ID" value="ABS56868.1"/>
    <property type="molecule type" value="Genomic_DNA"/>
</dbReference>
<name>A7IAV7_METB6</name>
<keyword evidence="9" id="KW-1185">Reference proteome</keyword>
<feature type="transmembrane region" description="Helical" evidence="6">
    <location>
        <begin position="595"/>
        <end position="615"/>
    </location>
</feature>
<evidence type="ECO:0000256" key="1">
    <source>
        <dbReference type="ARBA" id="ARBA00004651"/>
    </source>
</evidence>
<feature type="domain" description="Type II secretion system protein GspF" evidence="7">
    <location>
        <begin position="434"/>
        <end position="559"/>
    </location>
</feature>
<reference evidence="9" key="1">
    <citation type="journal article" date="2015" name="Microbiology">
        <title>Genome of Methanoregula boonei 6A8 reveals adaptations to oligotrophic peatland environments.</title>
        <authorList>
            <person name="Braeuer S."/>
            <person name="Cadillo-Quiroz H."/>
            <person name="Kyrpides N."/>
            <person name="Woyke T."/>
            <person name="Goodwin L."/>
            <person name="Detter C."/>
            <person name="Podell S."/>
            <person name="Yavitt J.B."/>
            <person name="Zinder S.H."/>
        </authorList>
    </citation>
    <scope>NUCLEOTIDE SEQUENCE [LARGE SCALE GENOMIC DNA]</scope>
    <source>
        <strain evidence="9">DSM 21154 / JCM 14090 / 6A8</strain>
    </source>
</reference>
<feature type="transmembrane region" description="Helical" evidence="6">
    <location>
        <begin position="251"/>
        <end position="272"/>
    </location>
</feature>
<feature type="transmembrane region" description="Helical" evidence="6">
    <location>
        <begin position="627"/>
        <end position="644"/>
    </location>
</feature>
<dbReference type="InterPro" id="IPR056569">
    <property type="entry name" value="ArlJ-like"/>
</dbReference>
<dbReference type="PANTHER" id="PTHR35402:SF1">
    <property type="entry name" value="TYPE II SECRETION SYSTEM PROTEIN GSPF DOMAIN-CONTAINING PROTEIN"/>
    <property type="match status" value="1"/>
</dbReference>
<dbReference type="HOGENOM" id="CLU_017646_1_1_2"/>
<dbReference type="GeneID" id="5411883"/>
<evidence type="ECO:0000259" key="7">
    <source>
        <dbReference type="Pfam" id="PF00482"/>
    </source>
</evidence>
<dbReference type="Gene3D" id="1.20.81.30">
    <property type="entry name" value="Type II secretion system (T2SS), domain F"/>
    <property type="match status" value="1"/>
</dbReference>
<feature type="transmembrane region" description="Helical" evidence="6">
    <location>
        <begin position="367"/>
        <end position="388"/>
    </location>
</feature>
<feature type="transmembrane region" description="Helical" evidence="6">
    <location>
        <begin position="278"/>
        <end position="302"/>
    </location>
</feature>
<keyword evidence="4 6" id="KW-1133">Transmembrane helix</keyword>
<accession>A7IAV7</accession>
<dbReference type="InterPro" id="IPR042094">
    <property type="entry name" value="T2SS_GspF_sf"/>
</dbReference>
<dbReference type="GO" id="GO:0005886">
    <property type="term" value="C:plasma membrane"/>
    <property type="evidence" value="ECO:0007669"/>
    <property type="project" value="UniProtKB-SubCell"/>
</dbReference>
<evidence type="ECO:0000313" key="9">
    <source>
        <dbReference type="Proteomes" id="UP000002408"/>
    </source>
</evidence>
<sequence length="652" mass="72817">MNFRHSLQKWLLRDPIRYHSVHADLVSSRSGLTLEQYLWKSVRISVVSGIIFAILGYIVSEFFAQEVRSGRGVYNVLNLQLPESLAFLSSPTVVVSVSVAVSFAFGAYIAYLLLLRLPHIEKNNRSIKINLTLHNAVAYMYAMRRGGAELMSIFYALSENAPIYGEVALEFRQITRDVDYFGSDMLTAMRHLSSTTPSAKLKDFLEDLLSVIESGGDLSEFLASRVRLYQEEARFEQKQFLTLLSMVAESYVTLFVAGPLFLIIIMVVMGMMGGSAVLQLSLVVYAIMPIGSFIFILLIDVVSGRAEKAERYTRVKELNTYSDVLREKKGGEEPLFDQLHMYDKVRTLTHYIRHPFESFVNDVNHTLYITVPIAILYIVLVLLNIPYYADPEIFMEVMNAHLVIALLIVLIPYAIFYEIWSHKVKGIQSMIPDFLERMAGINRVGLTIAQAIGIMVNTNLGLLSYEIRRIKRDMDWGANFSEALMRFEQRISTASIARTVTLITKASEMTGQIGEVLAIAASDAKMSETLKKERLAEMFIYTAIVYLSFFVFLFVVAVLSTQFLPVLAHIGTAGISGSGPLSGLGSVPVKSFDRLLYHACLIQALFSGLIAGQMGEASLAAGVKHSCVLLIIALVVFTFFIAVYPDRPGIHG</sequence>
<dbReference type="Pfam" id="PF00482">
    <property type="entry name" value="T2SSF"/>
    <property type="match status" value="2"/>
</dbReference>
<keyword evidence="3 6" id="KW-0812">Transmembrane</keyword>
<keyword evidence="5 6" id="KW-0472">Membrane</keyword>
<dbReference type="InterPro" id="IPR018076">
    <property type="entry name" value="T2SS_GspF_dom"/>
</dbReference>
<comment type="subcellular location">
    <subcellularLocation>
        <location evidence="1">Cell membrane</location>
        <topology evidence="1">Multi-pass membrane protein</topology>
    </subcellularLocation>
</comment>